<dbReference type="GO" id="GO:0006508">
    <property type="term" value="P:proteolysis"/>
    <property type="evidence" value="ECO:0007669"/>
    <property type="project" value="InterPro"/>
</dbReference>
<dbReference type="InterPro" id="IPR001563">
    <property type="entry name" value="Peptidase_S10"/>
</dbReference>
<keyword evidence="4" id="KW-0325">Glycoprotein</keyword>
<reference evidence="6" key="2">
    <citation type="submission" date="2025-08" db="UniProtKB">
        <authorList>
            <consortium name="RefSeq"/>
        </authorList>
    </citation>
    <scope>IDENTIFICATION</scope>
    <source>
        <tissue evidence="6">Young leaves</tissue>
    </source>
</reference>
<name>A0A8B8J4N7_PHODC</name>
<evidence type="ECO:0000256" key="3">
    <source>
        <dbReference type="ARBA" id="ARBA00023157"/>
    </source>
</evidence>
<evidence type="ECO:0000256" key="4">
    <source>
        <dbReference type="ARBA" id="ARBA00023180"/>
    </source>
</evidence>
<dbReference type="FunFam" id="3.40.50.11320:FF:000002">
    <property type="entry name" value="Carboxypeptidase"/>
    <property type="match status" value="1"/>
</dbReference>
<gene>
    <name evidence="6" type="primary">LOC113462750</name>
</gene>
<dbReference type="SUPFAM" id="SSF53474">
    <property type="entry name" value="alpha/beta-Hydrolases"/>
    <property type="match status" value="1"/>
</dbReference>
<organism evidence="5 6">
    <name type="scientific">Phoenix dactylifera</name>
    <name type="common">Date palm</name>
    <dbReference type="NCBI Taxonomy" id="42345"/>
    <lineage>
        <taxon>Eukaryota</taxon>
        <taxon>Viridiplantae</taxon>
        <taxon>Streptophyta</taxon>
        <taxon>Embryophyta</taxon>
        <taxon>Tracheophyta</taxon>
        <taxon>Spermatophyta</taxon>
        <taxon>Magnoliopsida</taxon>
        <taxon>Liliopsida</taxon>
        <taxon>Arecaceae</taxon>
        <taxon>Coryphoideae</taxon>
        <taxon>Phoeniceae</taxon>
        <taxon>Phoenix</taxon>
    </lineage>
</organism>
<keyword evidence="3" id="KW-1015">Disulfide bond</keyword>
<dbReference type="PRINTS" id="PR00724">
    <property type="entry name" value="CRBOXYPTASEC"/>
</dbReference>
<dbReference type="AlphaFoldDB" id="A0A8B8J4N7"/>
<evidence type="ECO:0000256" key="1">
    <source>
        <dbReference type="ARBA" id="ARBA00009431"/>
    </source>
</evidence>
<accession>A0A8B8J4N7</accession>
<dbReference type="PANTHER" id="PTHR11802:SF461">
    <property type="entry name" value="OS02G0687900 PROTEIN"/>
    <property type="match status" value="1"/>
</dbReference>
<dbReference type="RefSeq" id="XP_026660628.2">
    <property type="nucleotide sequence ID" value="XM_026804827.2"/>
</dbReference>
<dbReference type="GO" id="GO:0019748">
    <property type="term" value="P:secondary metabolic process"/>
    <property type="evidence" value="ECO:0007669"/>
    <property type="project" value="TreeGrafter"/>
</dbReference>
<evidence type="ECO:0000313" key="5">
    <source>
        <dbReference type="Proteomes" id="UP000228380"/>
    </source>
</evidence>
<dbReference type="OrthoDB" id="443318at2759"/>
<keyword evidence="5" id="KW-1185">Reference proteome</keyword>
<dbReference type="PROSITE" id="PS00560">
    <property type="entry name" value="CARBOXYPEPT_SER_HIS"/>
    <property type="match status" value="1"/>
</dbReference>
<dbReference type="Gene3D" id="3.40.50.1820">
    <property type="entry name" value="alpha/beta hydrolase"/>
    <property type="match status" value="1"/>
</dbReference>
<dbReference type="KEGG" id="pda:113462750"/>
<reference evidence="5" key="1">
    <citation type="journal article" date="2019" name="Nat. Commun.">
        <title>Genome-wide association mapping of date palm fruit traits.</title>
        <authorList>
            <person name="Hazzouri K.M."/>
            <person name="Gros-Balthazard M."/>
            <person name="Flowers J.M."/>
            <person name="Copetti D."/>
            <person name="Lemansour A."/>
            <person name="Lebrun M."/>
            <person name="Masmoudi K."/>
            <person name="Ferrand S."/>
            <person name="Dhar M.I."/>
            <person name="Fresquez Z.A."/>
            <person name="Rosas U."/>
            <person name="Zhang J."/>
            <person name="Talag J."/>
            <person name="Lee S."/>
            <person name="Kudrna D."/>
            <person name="Powell R.F."/>
            <person name="Leitch I.J."/>
            <person name="Krueger R.R."/>
            <person name="Wing R.A."/>
            <person name="Amiri K.M.A."/>
            <person name="Purugganan M.D."/>
        </authorList>
    </citation>
    <scope>NUCLEOTIDE SEQUENCE [LARGE SCALE GENOMIC DNA]</scope>
    <source>
        <strain evidence="5">cv. Khalas</strain>
    </source>
</reference>
<dbReference type="PANTHER" id="PTHR11802">
    <property type="entry name" value="SERINE PROTEASE FAMILY S10 SERINE CARBOXYPEPTIDASE"/>
    <property type="match status" value="1"/>
</dbReference>
<proteinExistence type="inferred from homology"/>
<dbReference type="FunFam" id="3.40.50.1820:FF:000072">
    <property type="entry name" value="Serine carboxypeptidase-like 19"/>
    <property type="match status" value="1"/>
</dbReference>
<sequence length="506" mass="56892">MVPVILHEGHRTGHSMPNLHLDHFKEVRTRPSTSSLSPGREEPKPTMSPLLRLLLCCCSCWPPVLSAITVSRLPGFRGALPFYLETGYATVDEVNDSQLFYYFIKSEGNPEEDPLLLWLSGGPGCSSFSALAFEIGPVQFEIAEYNGSLPTLVLNPYSWTKVSNIIFLDSPIGTGFSFSRSTKGYEVGDVISSKQIYTFLRKWFKDHPRFLSNPLYIAGDSYGGKIVPVVAQEISQGIETGQQPLLNLKGYLIGNPLTGERIDVNSRVPYACQVGIISDELYELTEKNCEGEDYEHPVGAQCVATLEVVAEFFQEIDYTHILAPKCSLTSLKPKAVTGDRRILKENHDKYLIPPPAPALGCKSYAHYLSYYWANNHATKEALHIQKGTVGEWLRCNYELPYKRDIPSNVKYHRKLTSEGYRALVYSGDHDLAIPFLGTKEWIKSLDYFIVDDWRSWHAGGQVAGYTRTYSNNLTFATVKGAGHTAPEYRPNECLAMFKRWINHKPL</sequence>
<dbReference type="Pfam" id="PF00450">
    <property type="entry name" value="Peptidase_S10"/>
    <property type="match status" value="1"/>
</dbReference>
<dbReference type="InterPro" id="IPR029058">
    <property type="entry name" value="AB_hydrolase_fold"/>
</dbReference>
<evidence type="ECO:0000313" key="6">
    <source>
        <dbReference type="RefSeq" id="XP_026660628.2"/>
    </source>
</evidence>
<dbReference type="GeneID" id="113462750"/>
<dbReference type="FunFam" id="3.40.50.12670:FF:000001">
    <property type="entry name" value="Carboxypeptidase"/>
    <property type="match status" value="1"/>
</dbReference>
<dbReference type="Gene3D" id="3.40.50.12670">
    <property type="match status" value="1"/>
</dbReference>
<keyword evidence="2" id="KW-0732">Signal</keyword>
<dbReference type="Proteomes" id="UP000228380">
    <property type="component" value="Chromosome 6"/>
</dbReference>
<evidence type="ECO:0000256" key="2">
    <source>
        <dbReference type="ARBA" id="ARBA00022729"/>
    </source>
</evidence>
<dbReference type="GO" id="GO:0016747">
    <property type="term" value="F:acyltransferase activity, transferring groups other than amino-acyl groups"/>
    <property type="evidence" value="ECO:0007669"/>
    <property type="project" value="TreeGrafter"/>
</dbReference>
<comment type="similarity">
    <text evidence="1">Belongs to the peptidase S10 family.</text>
</comment>
<protein>
    <submittedName>
        <fullName evidence="6">Serine carboxypeptidase-like 17</fullName>
    </submittedName>
</protein>
<dbReference type="InterPro" id="IPR033124">
    <property type="entry name" value="Ser_caboxypep_his_AS"/>
</dbReference>
<dbReference type="GO" id="GO:0004185">
    <property type="term" value="F:serine-type carboxypeptidase activity"/>
    <property type="evidence" value="ECO:0007669"/>
    <property type="project" value="InterPro"/>
</dbReference>